<feature type="region of interest" description="Disordered" evidence="3">
    <location>
        <begin position="34"/>
        <end position="79"/>
    </location>
</feature>
<protein>
    <submittedName>
        <fullName evidence="5">Polysaccharide deacetylase</fullName>
    </submittedName>
</protein>
<name>A0A1H5SU44_9ACTN</name>
<proteinExistence type="predicted"/>
<dbReference type="Pfam" id="PF01522">
    <property type="entry name" value="Polysacc_deac_1"/>
    <property type="match status" value="1"/>
</dbReference>
<dbReference type="GO" id="GO:0016810">
    <property type="term" value="F:hydrolase activity, acting on carbon-nitrogen (but not peptide) bonds"/>
    <property type="evidence" value="ECO:0007669"/>
    <property type="project" value="InterPro"/>
</dbReference>
<evidence type="ECO:0000256" key="2">
    <source>
        <dbReference type="ARBA" id="ARBA00022729"/>
    </source>
</evidence>
<feature type="domain" description="NodB homology" evidence="4">
    <location>
        <begin position="157"/>
        <end position="382"/>
    </location>
</feature>
<organism evidence="5 6">
    <name type="scientific">Thermomonospora echinospora</name>
    <dbReference type="NCBI Taxonomy" id="1992"/>
    <lineage>
        <taxon>Bacteria</taxon>
        <taxon>Bacillati</taxon>
        <taxon>Actinomycetota</taxon>
        <taxon>Actinomycetes</taxon>
        <taxon>Streptosporangiales</taxon>
        <taxon>Thermomonosporaceae</taxon>
        <taxon>Thermomonospora</taxon>
    </lineage>
</organism>
<dbReference type="GO" id="GO:0005576">
    <property type="term" value="C:extracellular region"/>
    <property type="evidence" value="ECO:0007669"/>
    <property type="project" value="UniProtKB-SubCell"/>
</dbReference>
<dbReference type="PANTHER" id="PTHR34216">
    <property type="match status" value="1"/>
</dbReference>
<gene>
    <name evidence="5" type="ORF">SAMN04489712_101364</name>
</gene>
<evidence type="ECO:0000313" key="6">
    <source>
        <dbReference type="Proteomes" id="UP000236723"/>
    </source>
</evidence>
<dbReference type="InterPro" id="IPR011330">
    <property type="entry name" value="Glyco_hydro/deAcase_b/a-brl"/>
</dbReference>
<keyword evidence="6" id="KW-1185">Reference proteome</keyword>
<dbReference type="Gene3D" id="3.20.20.370">
    <property type="entry name" value="Glycoside hydrolase/deacetylase"/>
    <property type="match status" value="1"/>
</dbReference>
<evidence type="ECO:0000256" key="1">
    <source>
        <dbReference type="ARBA" id="ARBA00004613"/>
    </source>
</evidence>
<sequence length="382" mass="40638">MIDGRAVPPLHKLAGVLIVLAVVVGLVAPDAGRPGPAEAKPAAAPGGTAAPSTPSAAPVAGRSGAGGSATAAPAPSGTAPAPVIGAASAVARQVKANELGQIPVLMYHRITAETTASLDRTPKQLREELTRLAEEGYVPITAADFARGWIDVPAGRHPVVLTFDDGTPGHFALDERGVPAADTAVGVLLEVARRYPGFRPVATFYVNADPFQLGDRAADGLRWLQRNGFEIGNHTFTHADLSTLSKAGVQREIARDEAQIVALTGVHTSTLAYPFGSRPDRDSWARHKEGEYSFRGIFLAGWRPSVSPFHEDFDPEAIMRIRSEGKIRENDCRRYCSQAWLEWLRENPGERYVSDGDPGTVAFPADVSGDLAGGYRGYGRSY</sequence>
<dbReference type="InterPro" id="IPR002509">
    <property type="entry name" value="NODB_dom"/>
</dbReference>
<dbReference type="PANTHER" id="PTHR34216:SF3">
    <property type="entry name" value="POLY-BETA-1,6-N-ACETYL-D-GLUCOSAMINE N-DEACETYLASE"/>
    <property type="match status" value="1"/>
</dbReference>
<reference evidence="6" key="1">
    <citation type="submission" date="2016-10" db="EMBL/GenBank/DDBJ databases">
        <authorList>
            <person name="Varghese N."/>
            <person name="Submissions S."/>
        </authorList>
    </citation>
    <scope>NUCLEOTIDE SEQUENCE [LARGE SCALE GENOMIC DNA]</scope>
    <source>
        <strain evidence="6">DSM 43163</strain>
    </source>
</reference>
<dbReference type="GO" id="GO:0005975">
    <property type="term" value="P:carbohydrate metabolic process"/>
    <property type="evidence" value="ECO:0007669"/>
    <property type="project" value="InterPro"/>
</dbReference>
<dbReference type="InterPro" id="IPR051398">
    <property type="entry name" value="Polysacch_Deacetylase"/>
</dbReference>
<keyword evidence="2" id="KW-0732">Signal</keyword>
<comment type="subcellular location">
    <subcellularLocation>
        <location evidence="1">Secreted</location>
    </subcellularLocation>
</comment>
<evidence type="ECO:0000256" key="3">
    <source>
        <dbReference type="SAM" id="MobiDB-lite"/>
    </source>
</evidence>
<evidence type="ECO:0000259" key="4">
    <source>
        <dbReference type="PROSITE" id="PS51677"/>
    </source>
</evidence>
<dbReference type="AlphaFoldDB" id="A0A1H5SU44"/>
<dbReference type="SUPFAM" id="SSF88713">
    <property type="entry name" value="Glycoside hydrolase/deacetylase"/>
    <property type="match status" value="1"/>
</dbReference>
<accession>A0A1H5SU44</accession>
<dbReference type="Proteomes" id="UP000236723">
    <property type="component" value="Unassembled WGS sequence"/>
</dbReference>
<evidence type="ECO:0000313" key="5">
    <source>
        <dbReference type="EMBL" id="SEF54035.1"/>
    </source>
</evidence>
<dbReference type="EMBL" id="FNVO01000001">
    <property type="protein sequence ID" value="SEF54035.1"/>
    <property type="molecule type" value="Genomic_DNA"/>
</dbReference>
<dbReference type="PROSITE" id="PS51677">
    <property type="entry name" value="NODB"/>
    <property type="match status" value="1"/>
</dbReference>